<sequence>NMASRRSNPRDSDRVRTQTGSINAERIRSRDVSEALTEVLPEETRLLRASAQEVSKPMNYFFSEENLETMNVTEDMEIPEGMNSSCCKLWWWCRWHIAEDFNFTSNAAWNVISPHKPAVSWAQLVWHKAMIPQHATTTSLFFLNRNPTLDRLANWNGDTLTTSLLCGVANESREHLFFESLLQIWQAAIYVIWHEGNARMHSGLPISLDAVADKAIALSVDKCGAMTSLGLEQVKEQRREIQEVRCRFEGFDAEQPSRTTRRLFPKRTSV</sequence>
<feature type="non-terminal residue" evidence="3">
    <location>
        <position position="1"/>
    </location>
</feature>
<dbReference type="EMBL" id="QGKV02002055">
    <property type="protein sequence ID" value="KAF3495158.1"/>
    <property type="molecule type" value="Genomic_DNA"/>
</dbReference>
<evidence type="ECO:0000259" key="2">
    <source>
        <dbReference type="Pfam" id="PF13966"/>
    </source>
</evidence>
<evidence type="ECO:0000256" key="1">
    <source>
        <dbReference type="SAM" id="MobiDB-lite"/>
    </source>
</evidence>
<gene>
    <name evidence="3" type="ORF">DY000_02053872</name>
</gene>
<name>A0ABQ7ABT6_BRACR</name>
<feature type="region of interest" description="Disordered" evidence="1">
    <location>
        <begin position="1"/>
        <end position="21"/>
    </location>
</feature>
<accession>A0ABQ7ABT6</accession>
<proteinExistence type="predicted"/>
<protein>
    <recommendedName>
        <fullName evidence="2">Reverse transcriptase zinc-binding domain-containing protein</fullName>
    </recommendedName>
</protein>
<organism evidence="3 4">
    <name type="scientific">Brassica cretica</name>
    <name type="common">Mustard</name>
    <dbReference type="NCBI Taxonomy" id="69181"/>
    <lineage>
        <taxon>Eukaryota</taxon>
        <taxon>Viridiplantae</taxon>
        <taxon>Streptophyta</taxon>
        <taxon>Embryophyta</taxon>
        <taxon>Tracheophyta</taxon>
        <taxon>Spermatophyta</taxon>
        <taxon>Magnoliopsida</taxon>
        <taxon>eudicotyledons</taxon>
        <taxon>Gunneridae</taxon>
        <taxon>Pentapetalae</taxon>
        <taxon>rosids</taxon>
        <taxon>malvids</taxon>
        <taxon>Brassicales</taxon>
        <taxon>Brassicaceae</taxon>
        <taxon>Brassiceae</taxon>
        <taxon>Brassica</taxon>
    </lineage>
</organism>
<keyword evidence="4" id="KW-1185">Reference proteome</keyword>
<dbReference type="Pfam" id="PF13966">
    <property type="entry name" value="zf-RVT"/>
    <property type="match status" value="1"/>
</dbReference>
<feature type="domain" description="Reverse transcriptase zinc-binding" evidence="2">
    <location>
        <begin position="103"/>
        <end position="181"/>
    </location>
</feature>
<evidence type="ECO:0000313" key="4">
    <source>
        <dbReference type="Proteomes" id="UP000266723"/>
    </source>
</evidence>
<reference evidence="3 4" key="1">
    <citation type="journal article" date="2020" name="BMC Genomics">
        <title>Intraspecific diversification of the crop wild relative Brassica cretica Lam. using demographic model selection.</title>
        <authorList>
            <person name="Kioukis A."/>
            <person name="Michalopoulou V.A."/>
            <person name="Briers L."/>
            <person name="Pirintsos S."/>
            <person name="Studholme D.J."/>
            <person name="Pavlidis P."/>
            <person name="Sarris P.F."/>
        </authorList>
    </citation>
    <scope>NUCLEOTIDE SEQUENCE [LARGE SCALE GENOMIC DNA]</scope>
    <source>
        <strain evidence="4">cv. PFS-1207/04</strain>
    </source>
</reference>
<dbReference type="InterPro" id="IPR026960">
    <property type="entry name" value="RVT-Znf"/>
</dbReference>
<comment type="caution">
    <text evidence="3">The sequence shown here is derived from an EMBL/GenBank/DDBJ whole genome shotgun (WGS) entry which is preliminary data.</text>
</comment>
<evidence type="ECO:0000313" key="3">
    <source>
        <dbReference type="EMBL" id="KAF3495158.1"/>
    </source>
</evidence>
<dbReference type="Proteomes" id="UP000266723">
    <property type="component" value="Unassembled WGS sequence"/>
</dbReference>